<dbReference type="EC" id="3.5.4.1" evidence="2"/>
<dbReference type="InterPro" id="IPR013108">
    <property type="entry name" value="Amidohydro_3"/>
</dbReference>
<dbReference type="InterPro" id="IPR052349">
    <property type="entry name" value="Metallo-hydrolase_Enzymes"/>
</dbReference>
<evidence type="ECO:0000313" key="2">
    <source>
        <dbReference type="EMBL" id="WRQ88892.1"/>
    </source>
</evidence>
<name>A0ABZ1CBS9_9BACT</name>
<dbReference type="GO" id="GO:0004131">
    <property type="term" value="F:cytosine deaminase activity"/>
    <property type="evidence" value="ECO:0007669"/>
    <property type="project" value="UniProtKB-EC"/>
</dbReference>
<protein>
    <submittedName>
        <fullName evidence="2">Cytosine deaminase</fullName>
        <ecNumber evidence="2">3.5.4.1</ecNumber>
    </submittedName>
</protein>
<dbReference type="PANTHER" id="PTHR32027:SF0">
    <property type="entry name" value="CYTOSINE DEAMINASE"/>
    <property type="match status" value="1"/>
</dbReference>
<reference evidence="2 3" key="2">
    <citation type="submission" date="2023-12" db="EMBL/GenBank/DDBJ databases">
        <title>Description of an unclassified Opitutus bacterium of Verrucomicrobiota.</title>
        <authorList>
            <person name="Zhang D.-F."/>
        </authorList>
    </citation>
    <scope>NUCLEOTIDE SEQUENCE [LARGE SCALE GENOMIC DNA]</scope>
    <source>
        <strain evidence="2 3">WL0086</strain>
    </source>
</reference>
<sequence>MHLFENARVPAACVPAELIAGAPAPDALEPWVSCDICIEGSTIQAVRAGDTTVGLWPETPPATTDLGGAITWPGLLDAHTHLDKTHTWDRAPNPRGEFWDAIRILREDALANWTPEDVHRRADFALRSAWAHGTVALRTHLDSSEQLGQESHAVIAELRDQWAGRIAVQTVSLCNLASFMERDADYVIEMSRRYGASAVGGFPQPGPDLPAQLDYLLAAAKEAGLGVDLHVDESSLLHAECLRATAEAVLRNDFPYTVTCGHCCSLSLHDDERAASTIDLLRRTDIRVIALPLCNTYLQGRKWTPDGRPLSSQWRGLTRVHELMEAGLTVACASDNVRDAFFAWGDYDLLEVFHASVRIGHLDTRLPAAPGVVTTAAAKIMDLPHYGTVGPGAPADLIVTAARSFSEFLARPGAPRRLVHGEGFREAAPPDFRELTT</sequence>
<dbReference type="Gene3D" id="2.30.40.10">
    <property type="entry name" value="Urease, subunit C, domain 1"/>
    <property type="match status" value="1"/>
</dbReference>
<organism evidence="2 3">
    <name type="scientific">Actomonas aquatica</name>
    <dbReference type="NCBI Taxonomy" id="2866162"/>
    <lineage>
        <taxon>Bacteria</taxon>
        <taxon>Pseudomonadati</taxon>
        <taxon>Verrucomicrobiota</taxon>
        <taxon>Opitutia</taxon>
        <taxon>Opitutales</taxon>
        <taxon>Opitutaceae</taxon>
        <taxon>Actomonas</taxon>
    </lineage>
</organism>
<dbReference type="Pfam" id="PF07969">
    <property type="entry name" value="Amidohydro_3"/>
    <property type="match status" value="1"/>
</dbReference>
<dbReference type="NCBIfam" id="NF005759">
    <property type="entry name" value="PRK07583.1"/>
    <property type="match status" value="1"/>
</dbReference>
<dbReference type="InterPro" id="IPR032466">
    <property type="entry name" value="Metal_Hydrolase"/>
</dbReference>
<dbReference type="SUPFAM" id="SSF51556">
    <property type="entry name" value="Metallo-dependent hydrolases"/>
    <property type="match status" value="1"/>
</dbReference>
<dbReference type="RefSeq" id="WP_221033135.1">
    <property type="nucleotide sequence ID" value="NZ_CP139781.1"/>
</dbReference>
<keyword evidence="3" id="KW-1185">Reference proteome</keyword>
<evidence type="ECO:0000313" key="3">
    <source>
        <dbReference type="Proteomes" id="UP000738431"/>
    </source>
</evidence>
<evidence type="ECO:0000259" key="1">
    <source>
        <dbReference type="Pfam" id="PF07969"/>
    </source>
</evidence>
<dbReference type="SUPFAM" id="SSF51338">
    <property type="entry name" value="Composite domain of metallo-dependent hydrolases"/>
    <property type="match status" value="1"/>
</dbReference>
<accession>A0ABZ1CBS9</accession>
<dbReference type="CDD" id="cd01293">
    <property type="entry name" value="Bact_CD"/>
    <property type="match status" value="1"/>
</dbReference>
<proteinExistence type="predicted"/>
<gene>
    <name evidence="2" type="ORF">K1X11_005705</name>
</gene>
<dbReference type="PANTHER" id="PTHR32027">
    <property type="entry name" value="CYTOSINE DEAMINASE"/>
    <property type="match status" value="1"/>
</dbReference>
<dbReference type="Proteomes" id="UP000738431">
    <property type="component" value="Chromosome"/>
</dbReference>
<dbReference type="EMBL" id="CP139781">
    <property type="protein sequence ID" value="WRQ88892.1"/>
    <property type="molecule type" value="Genomic_DNA"/>
</dbReference>
<dbReference type="InterPro" id="IPR011059">
    <property type="entry name" value="Metal-dep_hydrolase_composite"/>
</dbReference>
<feature type="domain" description="Amidohydrolase 3" evidence="1">
    <location>
        <begin position="211"/>
        <end position="401"/>
    </location>
</feature>
<keyword evidence="2" id="KW-0378">Hydrolase</keyword>
<dbReference type="Gene3D" id="3.20.20.140">
    <property type="entry name" value="Metal-dependent hydrolases"/>
    <property type="match status" value="1"/>
</dbReference>
<reference evidence="2 3" key="1">
    <citation type="submission" date="2021-08" db="EMBL/GenBank/DDBJ databases">
        <authorList>
            <person name="Zhang D."/>
            <person name="Zhang A."/>
            <person name="Wang L."/>
        </authorList>
    </citation>
    <scope>NUCLEOTIDE SEQUENCE [LARGE SCALE GENOMIC DNA]</scope>
    <source>
        <strain evidence="2 3">WL0086</strain>
    </source>
</reference>